<protein>
    <recommendedName>
        <fullName evidence="3">beta-N-acetylhexosaminidase</fullName>
        <ecNumber evidence="3">3.2.1.52</ecNumber>
    </recommendedName>
</protein>
<dbReference type="InterPro" id="IPR038901">
    <property type="entry name" value="HEXDC-like"/>
</dbReference>
<dbReference type="GeneTree" id="ENSGT00390000014852"/>
<dbReference type="SUPFAM" id="SSF51445">
    <property type="entry name" value="(Trans)glycosidases"/>
    <property type="match status" value="1"/>
</dbReference>
<evidence type="ECO:0000256" key="3">
    <source>
        <dbReference type="ARBA" id="ARBA00012663"/>
    </source>
</evidence>
<dbReference type="InterPro" id="IPR017853">
    <property type="entry name" value="GH"/>
</dbReference>
<dbReference type="PANTHER" id="PTHR21040:SF5">
    <property type="entry name" value="BETA-N-ACETYLHEXOSAMINIDASE"/>
    <property type="match status" value="1"/>
</dbReference>
<reference evidence="6" key="1">
    <citation type="submission" date="2025-08" db="UniProtKB">
        <authorList>
            <consortium name="Ensembl"/>
        </authorList>
    </citation>
    <scope>IDENTIFICATION</scope>
</reference>
<evidence type="ECO:0000256" key="1">
    <source>
        <dbReference type="ARBA" id="ARBA00001231"/>
    </source>
</evidence>
<dbReference type="PANTHER" id="PTHR21040">
    <property type="entry name" value="BCDNA.GH04120"/>
    <property type="match status" value="1"/>
</dbReference>
<dbReference type="Pfam" id="PF00728">
    <property type="entry name" value="Glyco_hydro_20"/>
    <property type="match status" value="1"/>
</dbReference>
<dbReference type="EC" id="3.2.1.52" evidence="3"/>
<dbReference type="STRING" id="7757.ENSPMAP00000004951"/>
<dbReference type="Ensembl" id="ENSPMAT00000004970.1">
    <property type="protein sequence ID" value="ENSPMAP00000004951.1"/>
    <property type="gene ID" value="ENSPMAG00000004506.1"/>
</dbReference>
<dbReference type="InterPro" id="IPR015883">
    <property type="entry name" value="Glyco_hydro_20_cat"/>
</dbReference>
<name>S4RIB9_PETMA</name>
<dbReference type="Gene3D" id="3.20.20.80">
    <property type="entry name" value="Glycosidases"/>
    <property type="match status" value="1"/>
</dbReference>
<dbReference type="GO" id="GO:0004563">
    <property type="term" value="F:beta-N-acetylhexosaminidase activity"/>
    <property type="evidence" value="ECO:0007669"/>
    <property type="project" value="UniProtKB-EC"/>
</dbReference>
<reference evidence="6" key="2">
    <citation type="submission" date="2025-09" db="UniProtKB">
        <authorList>
            <consortium name="Ensembl"/>
        </authorList>
    </citation>
    <scope>IDENTIFICATION</scope>
</reference>
<dbReference type="AlphaFoldDB" id="S4RIB9"/>
<evidence type="ECO:0000256" key="4">
    <source>
        <dbReference type="ARBA" id="ARBA00022801"/>
    </source>
</evidence>
<comment type="similarity">
    <text evidence="2">Belongs to the glycosyl hydrolase 20 family.</text>
</comment>
<feature type="domain" description="Glycoside hydrolase family 20 catalytic" evidence="5">
    <location>
        <begin position="34"/>
        <end position="224"/>
    </location>
</feature>
<dbReference type="OMA" id="KYYEIRE"/>
<sequence>QLIPYLTTLGADGLLVEYEDSFPYEGELQLLSSQYAYSMEDIRKMLQLAEAFRLEVIPLVQTFGHMEFVLKHEKYEGLREVPRYPNSLNPHRAGALELLSAMVTQILLAHPRARYLHIGCDEVYHLGESPESKEWLTQNGSHLGRMFLGHLAAVTQHVREQRPEVRVLVWDDMLSGIDEAALKESGIAGDVEPMLWGYSPNLNVQQKVEHVHKYANSGFKAVWFASAFKGASGPSTMVAPVKHHVDNQLRWLEVARGMAGQPIALQGIALTGWQRYDHYSVLCELLPVAIPSLAASLQTLIHGGFTDEAKKLTTELLGFQSLDRCSTVYLIVEGSGTFPGYEIYRDVTWVSANLRSSVADVLEKNEFLKGWFSPYHRKHKFGNPLYMEHFGQKTSQVHDGLEEIVGRLRGEMERVFFPDAVEEWLDEHVNPEMQPLRALVNDFKEVIALRARPKS</sequence>
<dbReference type="CDD" id="cd06565">
    <property type="entry name" value="GH20_GcnA-like"/>
    <property type="match status" value="1"/>
</dbReference>
<gene>
    <name evidence="6" type="primary">HEXD</name>
</gene>
<dbReference type="HOGENOM" id="CLU_019666_1_1_1"/>
<organism evidence="6">
    <name type="scientific">Petromyzon marinus</name>
    <name type="common">Sea lamprey</name>
    <dbReference type="NCBI Taxonomy" id="7757"/>
    <lineage>
        <taxon>Eukaryota</taxon>
        <taxon>Metazoa</taxon>
        <taxon>Chordata</taxon>
        <taxon>Craniata</taxon>
        <taxon>Vertebrata</taxon>
        <taxon>Cyclostomata</taxon>
        <taxon>Hyperoartia</taxon>
        <taxon>Petromyzontiformes</taxon>
        <taxon>Petromyzontidae</taxon>
        <taxon>Petromyzon</taxon>
    </lineage>
</organism>
<evidence type="ECO:0000256" key="2">
    <source>
        <dbReference type="ARBA" id="ARBA00006285"/>
    </source>
</evidence>
<proteinExistence type="inferred from homology"/>
<evidence type="ECO:0000313" key="6">
    <source>
        <dbReference type="Ensembl" id="ENSPMAP00000004951.1"/>
    </source>
</evidence>
<dbReference type="GO" id="GO:0005975">
    <property type="term" value="P:carbohydrate metabolic process"/>
    <property type="evidence" value="ECO:0007669"/>
    <property type="project" value="InterPro"/>
</dbReference>
<accession>S4RIB9</accession>
<comment type="catalytic activity">
    <reaction evidence="1">
        <text>Hydrolysis of terminal non-reducing N-acetyl-D-hexosamine residues in N-acetyl-beta-D-hexosaminides.</text>
        <dbReference type="EC" id="3.2.1.52"/>
    </reaction>
</comment>
<keyword evidence="4" id="KW-0378">Hydrolase</keyword>
<evidence type="ECO:0000259" key="5">
    <source>
        <dbReference type="Pfam" id="PF00728"/>
    </source>
</evidence>